<dbReference type="InterPro" id="IPR032585">
    <property type="entry name" value="DUF4912"/>
</dbReference>
<sequence>MRRQDLFDFLHRNPSIQEAKALAKKLGLKVKKMMKKQEVYKLISEYASKLPEEATSPPASAKRTVQEINEIPFSYGSDKIVLLPVNPHLVYLYWDLSAETFEKLSKAGNVVVRLYDVTFIIFDGKNAHRIFEAGIDLGVCRNYYFHVPMSNADYIAEIGYKNGYDFIPLLRSNLCKTPSDSPSPSNRQRWYIRGKKYVFVGEAFLKPVEHIGGSRGSSFSNLAGDRK</sequence>
<protein>
    <recommendedName>
        <fullName evidence="3">DUF4912 domain-containing protein</fullName>
    </recommendedName>
</protein>
<name>A8F849_PSELT</name>
<evidence type="ECO:0000313" key="2">
    <source>
        <dbReference type="Proteomes" id="UP000002016"/>
    </source>
</evidence>
<dbReference type="HOGENOM" id="CLU_1065321_0_0_0"/>
<dbReference type="AlphaFoldDB" id="A8F849"/>
<dbReference type="EMBL" id="CP000812">
    <property type="protein sequence ID" value="ABV34333.1"/>
    <property type="molecule type" value="Genomic_DNA"/>
</dbReference>
<dbReference type="STRING" id="416591.Tlet_1779"/>
<reference evidence="1 2" key="2">
    <citation type="journal article" date="2009" name="Proc. Natl. Acad. Sci. U.S.A.">
        <title>On the chimeric nature, thermophilic origin, and phylogenetic placement of the Thermotogales.</title>
        <authorList>
            <person name="Zhaxybayeva O."/>
            <person name="Swithers K.S."/>
            <person name="Lapierre P."/>
            <person name="Fournier G.P."/>
            <person name="Bickhart D.M."/>
            <person name="DeBoy R.T."/>
            <person name="Nelson K.E."/>
            <person name="Nesbo C.L."/>
            <person name="Doolittle W.F."/>
            <person name="Gogarten J.P."/>
            <person name="Noll K.M."/>
        </authorList>
    </citation>
    <scope>NUCLEOTIDE SEQUENCE [LARGE SCALE GENOMIC DNA]</scope>
    <source>
        <strain evidence="2">ATCC BAA-301 / DSM 14385 / NBRC 107922 / TMO</strain>
    </source>
</reference>
<evidence type="ECO:0008006" key="3">
    <source>
        <dbReference type="Google" id="ProtNLM"/>
    </source>
</evidence>
<dbReference type="RefSeq" id="WP_012003809.1">
    <property type="nucleotide sequence ID" value="NC_009828.1"/>
</dbReference>
<reference evidence="1 2" key="1">
    <citation type="submission" date="2007-08" db="EMBL/GenBank/DDBJ databases">
        <title>Complete sequence of Thermotoga lettingae TMO.</title>
        <authorList>
            <consortium name="US DOE Joint Genome Institute"/>
            <person name="Copeland A."/>
            <person name="Lucas S."/>
            <person name="Lapidus A."/>
            <person name="Barry K."/>
            <person name="Glavina del Rio T."/>
            <person name="Dalin E."/>
            <person name="Tice H."/>
            <person name="Pitluck S."/>
            <person name="Foster B."/>
            <person name="Bruce D."/>
            <person name="Schmutz J."/>
            <person name="Larimer F."/>
            <person name="Land M."/>
            <person name="Hauser L."/>
            <person name="Kyrpides N."/>
            <person name="Mikhailova N."/>
            <person name="Nelson K."/>
            <person name="Gogarten J.P."/>
            <person name="Noll K."/>
            <person name="Richardson P."/>
        </authorList>
    </citation>
    <scope>NUCLEOTIDE SEQUENCE [LARGE SCALE GENOMIC DNA]</scope>
    <source>
        <strain evidence="2">ATCC BAA-301 / DSM 14385 / NBRC 107922 / TMO</strain>
    </source>
</reference>
<organism evidence="1 2">
    <name type="scientific">Pseudothermotoga lettingae (strain ATCC BAA-301 / DSM 14385 / NBRC 107922 / TMO)</name>
    <name type="common">Thermotoga lettingae</name>
    <dbReference type="NCBI Taxonomy" id="416591"/>
    <lineage>
        <taxon>Bacteria</taxon>
        <taxon>Thermotogati</taxon>
        <taxon>Thermotogota</taxon>
        <taxon>Thermotogae</taxon>
        <taxon>Thermotogales</taxon>
        <taxon>Thermotogaceae</taxon>
        <taxon>Pseudothermotoga</taxon>
    </lineage>
</organism>
<evidence type="ECO:0000313" key="1">
    <source>
        <dbReference type="EMBL" id="ABV34333.1"/>
    </source>
</evidence>
<dbReference type="KEGG" id="tle:Tlet_1779"/>
<accession>A8F849</accession>
<dbReference type="Pfam" id="PF16258">
    <property type="entry name" value="DUF4912"/>
    <property type="match status" value="1"/>
</dbReference>
<gene>
    <name evidence="1" type="ordered locus">Tlet_1779</name>
</gene>
<dbReference type="eggNOG" id="COG3330">
    <property type="taxonomic scope" value="Bacteria"/>
</dbReference>
<dbReference type="Proteomes" id="UP000002016">
    <property type="component" value="Chromosome"/>
</dbReference>
<proteinExistence type="predicted"/>
<dbReference type="OrthoDB" id="9812700at2"/>
<keyword evidence="2" id="KW-1185">Reference proteome</keyword>